<name>A0A0C9VLR3_9AGAM</name>
<dbReference type="Proteomes" id="UP000053820">
    <property type="component" value="Unassembled WGS sequence"/>
</dbReference>
<proteinExistence type="predicted"/>
<accession>A0A0C9VLR3</accession>
<dbReference type="OrthoDB" id="3046524at2759"/>
<dbReference type="AlphaFoldDB" id="A0A0C9VLR3"/>
<organism evidence="1 2">
    <name type="scientific">Hydnomerulius pinastri MD-312</name>
    <dbReference type="NCBI Taxonomy" id="994086"/>
    <lineage>
        <taxon>Eukaryota</taxon>
        <taxon>Fungi</taxon>
        <taxon>Dikarya</taxon>
        <taxon>Basidiomycota</taxon>
        <taxon>Agaricomycotina</taxon>
        <taxon>Agaricomycetes</taxon>
        <taxon>Agaricomycetidae</taxon>
        <taxon>Boletales</taxon>
        <taxon>Boletales incertae sedis</taxon>
        <taxon>Leucogyrophana</taxon>
    </lineage>
</organism>
<reference evidence="1 2" key="1">
    <citation type="submission" date="2014-04" db="EMBL/GenBank/DDBJ databases">
        <title>Evolutionary Origins and Diversification of the Mycorrhizal Mutualists.</title>
        <authorList>
            <consortium name="DOE Joint Genome Institute"/>
            <consortium name="Mycorrhizal Genomics Consortium"/>
            <person name="Kohler A."/>
            <person name="Kuo A."/>
            <person name="Nagy L.G."/>
            <person name="Floudas D."/>
            <person name="Copeland A."/>
            <person name="Barry K.W."/>
            <person name="Cichocki N."/>
            <person name="Veneault-Fourrey C."/>
            <person name="LaButti K."/>
            <person name="Lindquist E.A."/>
            <person name="Lipzen A."/>
            <person name="Lundell T."/>
            <person name="Morin E."/>
            <person name="Murat C."/>
            <person name="Riley R."/>
            <person name="Ohm R."/>
            <person name="Sun H."/>
            <person name="Tunlid A."/>
            <person name="Henrissat B."/>
            <person name="Grigoriev I.V."/>
            <person name="Hibbett D.S."/>
            <person name="Martin F."/>
        </authorList>
    </citation>
    <scope>NUCLEOTIDE SEQUENCE [LARGE SCALE GENOMIC DNA]</scope>
    <source>
        <strain evidence="1 2">MD-312</strain>
    </source>
</reference>
<evidence type="ECO:0000313" key="1">
    <source>
        <dbReference type="EMBL" id="KIJ58555.1"/>
    </source>
</evidence>
<sequence length="101" mass="11626">VLSLLDFKFALLRLQVQIVGTEDFEDAFHHAMMFFKGDVVHHRLERCWGVGKAEEHDCWLEEPVVSSESRLPFVSFFDADIVVSPAYVQLGEDFGVLEFIH</sequence>
<dbReference type="EMBL" id="KN839927">
    <property type="protein sequence ID" value="KIJ58555.1"/>
    <property type="molecule type" value="Genomic_DNA"/>
</dbReference>
<dbReference type="HOGENOM" id="CLU_143913_1_0_1"/>
<protein>
    <submittedName>
        <fullName evidence="1">Uncharacterized protein</fullName>
    </submittedName>
</protein>
<evidence type="ECO:0000313" key="2">
    <source>
        <dbReference type="Proteomes" id="UP000053820"/>
    </source>
</evidence>
<feature type="non-terminal residue" evidence="1">
    <location>
        <position position="101"/>
    </location>
</feature>
<gene>
    <name evidence="1" type="ORF">HYDPIDRAFT_102408</name>
</gene>
<keyword evidence="2" id="KW-1185">Reference proteome</keyword>